<dbReference type="Proteomes" id="UP000604341">
    <property type="component" value="Unassembled WGS sequence"/>
</dbReference>
<proteinExistence type="predicted"/>
<accession>A0ABQ2FER4</accession>
<organism evidence="1 2">
    <name type="scientific">Deinococcus radiotolerans</name>
    <dbReference type="NCBI Taxonomy" id="1309407"/>
    <lineage>
        <taxon>Bacteria</taxon>
        <taxon>Thermotogati</taxon>
        <taxon>Deinococcota</taxon>
        <taxon>Deinococci</taxon>
        <taxon>Deinococcales</taxon>
        <taxon>Deinococcaceae</taxon>
        <taxon>Deinococcus</taxon>
    </lineage>
</organism>
<dbReference type="RefSeq" id="WP_268239637.1">
    <property type="nucleotide sequence ID" value="NZ_BMPE01000001.1"/>
</dbReference>
<dbReference type="EMBL" id="BMPE01000001">
    <property type="protein sequence ID" value="GGK91134.1"/>
    <property type="molecule type" value="Genomic_DNA"/>
</dbReference>
<keyword evidence="2" id="KW-1185">Reference proteome</keyword>
<protein>
    <submittedName>
        <fullName evidence="1">Uncharacterized protein</fullName>
    </submittedName>
</protein>
<name>A0ABQ2FER4_9DEIO</name>
<sequence>MAELVLLTTARFRSYHRAAHGHLPEDVLVTEKIAKVLKGEVIAE</sequence>
<reference evidence="2" key="1">
    <citation type="journal article" date="2019" name="Int. J. Syst. Evol. Microbiol.">
        <title>The Global Catalogue of Microorganisms (GCM) 10K type strain sequencing project: providing services to taxonomists for standard genome sequencing and annotation.</title>
        <authorList>
            <consortium name="The Broad Institute Genomics Platform"/>
            <consortium name="The Broad Institute Genome Sequencing Center for Infectious Disease"/>
            <person name="Wu L."/>
            <person name="Ma J."/>
        </authorList>
    </citation>
    <scope>NUCLEOTIDE SEQUENCE [LARGE SCALE GENOMIC DNA]</scope>
    <source>
        <strain evidence="2">JCM 19173</strain>
    </source>
</reference>
<comment type="caution">
    <text evidence="1">The sequence shown here is derived from an EMBL/GenBank/DDBJ whole genome shotgun (WGS) entry which is preliminary data.</text>
</comment>
<evidence type="ECO:0000313" key="2">
    <source>
        <dbReference type="Proteomes" id="UP000604341"/>
    </source>
</evidence>
<gene>
    <name evidence="1" type="ORF">GCM10010844_07090</name>
</gene>
<evidence type="ECO:0000313" key="1">
    <source>
        <dbReference type="EMBL" id="GGK91134.1"/>
    </source>
</evidence>